<protein>
    <submittedName>
        <fullName evidence="1">Uncharacterized protein</fullName>
    </submittedName>
</protein>
<dbReference type="EMBL" id="BSDY01000027">
    <property type="protein sequence ID" value="GLI57882.1"/>
    <property type="molecule type" value="Genomic_DNA"/>
</dbReference>
<organism evidence="1 2">
    <name type="scientific">Propionigenium maris DSM 9537</name>
    <dbReference type="NCBI Taxonomy" id="1123000"/>
    <lineage>
        <taxon>Bacteria</taxon>
        <taxon>Fusobacteriati</taxon>
        <taxon>Fusobacteriota</taxon>
        <taxon>Fusobacteriia</taxon>
        <taxon>Fusobacteriales</taxon>
        <taxon>Fusobacteriaceae</taxon>
        <taxon>Propionigenium</taxon>
    </lineage>
</organism>
<accession>A0A9W6GQ19</accession>
<dbReference type="Proteomes" id="UP001144471">
    <property type="component" value="Unassembled WGS sequence"/>
</dbReference>
<reference evidence="1" key="1">
    <citation type="submission" date="2022-12" db="EMBL/GenBank/DDBJ databases">
        <title>Reference genome sequencing for broad-spectrum identification of bacterial and archaeal isolates by mass spectrometry.</title>
        <authorList>
            <person name="Sekiguchi Y."/>
            <person name="Tourlousse D.M."/>
        </authorList>
    </citation>
    <scope>NUCLEOTIDE SEQUENCE</scope>
    <source>
        <strain evidence="1">10succ1</strain>
    </source>
</reference>
<gene>
    <name evidence="1" type="ORF">PM10SUCC1_33960</name>
</gene>
<evidence type="ECO:0000313" key="2">
    <source>
        <dbReference type="Proteomes" id="UP001144471"/>
    </source>
</evidence>
<name>A0A9W6GQ19_9FUSO</name>
<evidence type="ECO:0000313" key="1">
    <source>
        <dbReference type="EMBL" id="GLI57882.1"/>
    </source>
</evidence>
<comment type="caution">
    <text evidence="1">The sequence shown here is derived from an EMBL/GenBank/DDBJ whole genome shotgun (WGS) entry which is preliminary data.</text>
</comment>
<keyword evidence="2" id="KW-1185">Reference proteome</keyword>
<sequence>MSQAEAKEVGSYISSINGREILIDKKVRVEIVKGDVKERNDKATMIMRYRHIEGF</sequence>
<proteinExistence type="predicted"/>
<dbReference type="RefSeq" id="WP_281837557.1">
    <property type="nucleotide sequence ID" value="NZ_BSDY01000027.1"/>
</dbReference>
<dbReference type="AlphaFoldDB" id="A0A9W6GQ19"/>